<dbReference type="PANTHER" id="PTHR28263">
    <property type="entry name" value="GOLGI TO ER TRAFFIC PROTEIN 2"/>
    <property type="match status" value="1"/>
</dbReference>
<feature type="compositionally biased region" description="Low complexity" evidence="4">
    <location>
        <begin position="61"/>
        <end position="79"/>
    </location>
</feature>
<evidence type="ECO:0000256" key="2">
    <source>
        <dbReference type="ARBA" id="ARBA00022989"/>
    </source>
</evidence>
<sequence length="332" mass="35617">MAESVTATPPPPENETPTQRKARERREKRLAKFAEHGEDRLAKIKQLNGGVAPPAEVLGGPEPTETTKPMPTAKPAAVADDPDEVDISDGAFTPASRNFNNGTPAGRQAPASADPFREAMLQLQAQQSQQTQQEGGNPQEDPMVKMMQQLMGGMPGGQGQGQGGEQNIADDPMFKMMQTMMGGPSAQGTAKGATAPTDGRAYVWRVVHAIFAFSLAAFVALTSTFNGTQLSRTQDVYDSSHGSTAIGRNFFLIFATAELVLQTTRYFLEKGQLQGSGWIAKIANSGFVPEPYAGYVRTLGRYTTIYTTIVSDAMVVVFILGALAWWRGKAVA</sequence>
<feature type="transmembrane region" description="Helical" evidence="5">
    <location>
        <begin position="305"/>
        <end position="326"/>
    </location>
</feature>
<dbReference type="AlphaFoldDB" id="A0A9P4QCS6"/>
<name>A0A9P4QCS6_9PEZI</name>
<accession>A0A9P4QCS6</accession>
<organism evidence="6 7">
    <name type="scientific">Polychaeton citri CBS 116435</name>
    <dbReference type="NCBI Taxonomy" id="1314669"/>
    <lineage>
        <taxon>Eukaryota</taxon>
        <taxon>Fungi</taxon>
        <taxon>Dikarya</taxon>
        <taxon>Ascomycota</taxon>
        <taxon>Pezizomycotina</taxon>
        <taxon>Dothideomycetes</taxon>
        <taxon>Dothideomycetidae</taxon>
        <taxon>Capnodiales</taxon>
        <taxon>Capnodiaceae</taxon>
        <taxon>Polychaeton</taxon>
    </lineage>
</organism>
<keyword evidence="2 5" id="KW-1133">Transmembrane helix</keyword>
<feature type="compositionally biased region" description="Gly residues" evidence="4">
    <location>
        <begin position="153"/>
        <end position="164"/>
    </location>
</feature>
<evidence type="ECO:0000256" key="4">
    <source>
        <dbReference type="SAM" id="MobiDB-lite"/>
    </source>
</evidence>
<keyword evidence="1 5" id="KW-0812">Transmembrane</keyword>
<evidence type="ECO:0000256" key="3">
    <source>
        <dbReference type="ARBA" id="ARBA00023136"/>
    </source>
</evidence>
<dbReference type="Proteomes" id="UP000799441">
    <property type="component" value="Unassembled WGS sequence"/>
</dbReference>
<evidence type="ECO:0000256" key="1">
    <source>
        <dbReference type="ARBA" id="ARBA00022692"/>
    </source>
</evidence>
<evidence type="ECO:0000313" key="6">
    <source>
        <dbReference type="EMBL" id="KAF2724029.1"/>
    </source>
</evidence>
<comment type="caution">
    <text evidence="6">The sequence shown here is derived from an EMBL/GenBank/DDBJ whole genome shotgun (WGS) entry which is preliminary data.</text>
</comment>
<protein>
    <recommendedName>
        <fullName evidence="8">GET complex, subunit GET2</fullName>
    </recommendedName>
</protein>
<evidence type="ECO:0000256" key="5">
    <source>
        <dbReference type="SAM" id="Phobius"/>
    </source>
</evidence>
<evidence type="ECO:0008006" key="8">
    <source>
        <dbReference type="Google" id="ProtNLM"/>
    </source>
</evidence>
<keyword evidence="3 5" id="KW-0472">Membrane</keyword>
<dbReference type="PANTHER" id="PTHR28263:SF1">
    <property type="entry name" value="GOLGI TO ER TRAFFIC PROTEIN 2"/>
    <property type="match status" value="1"/>
</dbReference>
<dbReference type="GO" id="GO:0006890">
    <property type="term" value="P:retrograde vesicle-mediated transport, Golgi to endoplasmic reticulum"/>
    <property type="evidence" value="ECO:0007669"/>
    <property type="project" value="TreeGrafter"/>
</dbReference>
<dbReference type="EMBL" id="MU003773">
    <property type="protein sequence ID" value="KAF2724029.1"/>
    <property type="molecule type" value="Genomic_DNA"/>
</dbReference>
<feature type="region of interest" description="Disordered" evidence="4">
    <location>
        <begin position="150"/>
        <end position="169"/>
    </location>
</feature>
<feature type="transmembrane region" description="Helical" evidence="5">
    <location>
        <begin position="202"/>
        <end position="225"/>
    </location>
</feature>
<evidence type="ECO:0000313" key="7">
    <source>
        <dbReference type="Proteomes" id="UP000799441"/>
    </source>
</evidence>
<dbReference type="InterPro" id="IPR028143">
    <property type="entry name" value="Get2/sif1"/>
</dbReference>
<feature type="region of interest" description="Disordered" evidence="4">
    <location>
        <begin position="1"/>
        <end position="111"/>
    </location>
</feature>
<reference evidence="6" key="1">
    <citation type="journal article" date="2020" name="Stud. Mycol.">
        <title>101 Dothideomycetes genomes: a test case for predicting lifestyles and emergence of pathogens.</title>
        <authorList>
            <person name="Haridas S."/>
            <person name="Albert R."/>
            <person name="Binder M."/>
            <person name="Bloem J."/>
            <person name="Labutti K."/>
            <person name="Salamov A."/>
            <person name="Andreopoulos B."/>
            <person name="Baker S."/>
            <person name="Barry K."/>
            <person name="Bills G."/>
            <person name="Bluhm B."/>
            <person name="Cannon C."/>
            <person name="Castanera R."/>
            <person name="Culley D."/>
            <person name="Daum C."/>
            <person name="Ezra D."/>
            <person name="Gonzalez J."/>
            <person name="Henrissat B."/>
            <person name="Kuo A."/>
            <person name="Liang C."/>
            <person name="Lipzen A."/>
            <person name="Lutzoni F."/>
            <person name="Magnuson J."/>
            <person name="Mondo S."/>
            <person name="Nolan M."/>
            <person name="Ohm R."/>
            <person name="Pangilinan J."/>
            <person name="Park H.-J."/>
            <person name="Ramirez L."/>
            <person name="Alfaro M."/>
            <person name="Sun H."/>
            <person name="Tritt A."/>
            <person name="Yoshinaga Y."/>
            <person name="Zwiers L.-H."/>
            <person name="Turgeon B."/>
            <person name="Goodwin S."/>
            <person name="Spatafora J."/>
            <person name="Crous P."/>
            <person name="Grigoriev I."/>
        </authorList>
    </citation>
    <scope>NUCLEOTIDE SEQUENCE</scope>
    <source>
        <strain evidence="6">CBS 116435</strain>
    </source>
</reference>
<dbReference type="OrthoDB" id="5393181at2759"/>
<dbReference type="Pfam" id="PF08690">
    <property type="entry name" value="GET2"/>
    <property type="match status" value="1"/>
</dbReference>
<proteinExistence type="predicted"/>
<feature type="compositionally biased region" description="Basic and acidic residues" evidence="4">
    <location>
        <begin position="24"/>
        <end position="42"/>
    </location>
</feature>
<gene>
    <name evidence="6" type="ORF">K431DRAFT_282295</name>
</gene>
<keyword evidence="7" id="KW-1185">Reference proteome</keyword>